<name>A0A4S3JGI1_9EURO</name>
<dbReference type="SUPFAM" id="SSF56601">
    <property type="entry name" value="beta-lactamase/transpeptidase-like"/>
    <property type="match status" value="1"/>
</dbReference>
<dbReference type="PANTHER" id="PTHR46825:SF14">
    <property type="entry name" value="BETA-LACTAMASE-RELATED DOMAIN-CONTAINING PROTEIN"/>
    <property type="match status" value="1"/>
</dbReference>
<dbReference type="STRING" id="1220188.A0A4S3JGI1"/>
<comment type="caution">
    <text evidence="3">The sequence shown here is derived from an EMBL/GenBank/DDBJ whole genome shotgun (WGS) entry which is preliminary data.</text>
</comment>
<accession>A0A4S3JGI1</accession>
<sequence length="193" mass="21836">MDATLLSRLMETTPIIEEVRQNQLPAMSDTQYLIGSVSKSFLSAAVGILVDQGKLQWLDPIQKYIPEFDPIGDPNIGQKADLIDALRHSTGLGVPNLLCLGPRSTLLNDEKDYIKLLNSMPTANHEGHRFNSWWMYNNYAYSLIAKVVEVASGQKTISPTLMYLPKPGNMLGFNRYHVRNMRHCWLEWECVAV</sequence>
<dbReference type="InterPro" id="IPR012338">
    <property type="entry name" value="Beta-lactam/transpept-like"/>
</dbReference>
<dbReference type="VEuPathDB" id="FungiDB:EYZ11_006170"/>
<dbReference type="InterPro" id="IPR050491">
    <property type="entry name" value="AmpC-like"/>
</dbReference>
<dbReference type="Proteomes" id="UP000308092">
    <property type="component" value="Unassembled WGS sequence"/>
</dbReference>
<dbReference type="AlphaFoldDB" id="A0A4S3JGI1"/>
<dbReference type="Pfam" id="PF00144">
    <property type="entry name" value="Beta-lactamase"/>
    <property type="match status" value="1"/>
</dbReference>
<evidence type="ECO:0000313" key="3">
    <source>
        <dbReference type="EMBL" id="THC94372.1"/>
    </source>
</evidence>
<keyword evidence="4" id="KW-1185">Reference proteome</keyword>
<gene>
    <name evidence="3" type="ORF">EYZ11_006170</name>
</gene>
<dbReference type="PANTHER" id="PTHR46825">
    <property type="entry name" value="D-ALANYL-D-ALANINE-CARBOXYPEPTIDASE/ENDOPEPTIDASE AMPH"/>
    <property type="match status" value="1"/>
</dbReference>
<reference evidence="3 4" key="1">
    <citation type="submission" date="2019-03" db="EMBL/GenBank/DDBJ databases">
        <title>The genome sequence of a newly discovered highly antifungal drug resistant Aspergillus species, Aspergillus tanneri NIH 1004.</title>
        <authorList>
            <person name="Mounaud S."/>
            <person name="Singh I."/>
            <person name="Joardar V."/>
            <person name="Pakala S."/>
            <person name="Pakala S."/>
            <person name="Venepally P."/>
            <person name="Hoover J."/>
            <person name="Nierman W."/>
            <person name="Chung J."/>
            <person name="Losada L."/>
        </authorList>
    </citation>
    <scope>NUCLEOTIDE SEQUENCE [LARGE SCALE GENOMIC DNA]</scope>
    <source>
        <strain evidence="3 4">NIH1004</strain>
    </source>
</reference>
<evidence type="ECO:0000313" key="4">
    <source>
        <dbReference type="Proteomes" id="UP000308092"/>
    </source>
</evidence>
<proteinExistence type="inferred from homology"/>
<dbReference type="EMBL" id="SOSA01000212">
    <property type="protein sequence ID" value="THC94372.1"/>
    <property type="molecule type" value="Genomic_DNA"/>
</dbReference>
<dbReference type="InterPro" id="IPR001466">
    <property type="entry name" value="Beta-lactam-related"/>
</dbReference>
<evidence type="ECO:0000256" key="1">
    <source>
        <dbReference type="ARBA" id="ARBA00038215"/>
    </source>
</evidence>
<comment type="similarity">
    <text evidence="1">Belongs to the peptidase S12 family.</text>
</comment>
<feature type="domain" description="Beta-lactamase-related" evidence="2">
    <location>
        <begin position="20"/>
        <end position="155"/>
    </location>
</feature>
<protein>
    <recommendedName>
        <fullName evidence="2">Beta-lactamase-related domain-containing protein</fullName>
    </recommendedName>
</protein>
<evidence type="ECO:0000259" key="2">
    <source>
        <dbReference type="Pfam" id="PF00144"/>
    </source>
</evidence>
<organism evidence="3 4">
    <name type="scientific">Aspergillus tanneri</name>
    <dbReference type="NCBI Taxonomy" id="1220188"/>
    <lineage>
        <taxon>Eukaryota</taxon>
        <taxon>Fungi</taxon>
        <taxon>Dikarya</taxon>
        <taxon>Ascomycota</taxon>
        <taxon>Pezizomycotina</taxon>
        <taxon>Eurotiomycetes</taxon>
        <taxon>Eurotiomycetidae</taxon>
        <taxon>Eurotiales</taxon>
        <taxon>Aspergillaceae</taxon>
        <taxon>Aspergillus</taxon>
        <taxon>Aspergillus subgen. Circumdati</taxon>
    </lineage>
</organism>
<dbReference type="Gene3D" id="3.40.710.10">
    <property type="entry name" value="DD-peptidase/beta-lactamase superfamily"/>
    <property type="match status" value="1"/>
</dbReference>